<dbReference type="EMBL" id="AGZS01000002">
    <property type="protein sequence ID" value="EJD65139.1"/>
    <property type="molecule type" value="Genomic_DNA"/>
</dbReference>
<name>J0WZX3_9BIFI</name>
<dbReference type="Proteomes" id="UP000006415">
    <property type="component" value="Unassembled WGS sequence"/>
</dbReference>
<organism evidence="1 2">
    <name type="scientific">Scardovia wiggsiae F0424</name>
    <dbReference type="NCBI Taxonomy" id="857290"/>
    <lineage>
        <taxon>Bacteria</taxon>
        <taxon>Bacillati</taxon>
        <taxon>Actinomycetota</taxon>
        <taxon>Actinomycetes</taxon>
        <taxon>Bifidobacteriales</taxon>
        <taxon>Bifidobacteriaceae</taxon>
        <taxon>Scardovia</taxon>
    </lineage>
</organism>
<dbReference type="HOGENOM" id="CLU_2652382_0_0_11"/>
<sequence length="76" mass="8018">MQCLAVKRFPFVHIPLSARIFTGTAGFMIHMRQHCPIEAALPQAPYIPVAVLPGQHRPVAGCGQAAAAGMAVGEPL</sequence>
<evidence type="ECO:0000313" key="1">
    <source>
        <dbReference type="EMBL" id="EJD65139.1"/>
    </source>
</evidence>
<gene>
    <name evidence="1" type="ORF">HMPREF9156_00583</name>
</gene>
<keyword evidence="2" id="KW-1185">Reference proteome</keyword>
<reference evidence="1 2" key="1">
    <citation type="submission" date="2012-01" db="EMBL/GenBank/DDBJ databases">
        <title>The Genome Sequence of Scardovia wiggsiae F0424.</title>
        <authorList>
            <consortium name="The Broad Institute Genome Sequencing Platform"/>
            <person name="Earl A."/>
            <person name="Ward D."/>
            <person name="Feldgarden M."/>
            <person name="Gevers D."/>
            <person name="Izard J."/>
            <person name="Ganesan A."/>
            <person name="Baranova O.V."/>
            <person name="Blanton J.M."/>
            <person name="Tanner A.C."/>
            <person name="Mathney J."/>
            <person name="Dewhirst F.E."/>
            <person name="Young S.K."/>
            <person name="Zeng Q."/>
            <person name="Gargeya S."/>
            <person name="Fitzgerald M."/>
            <person name="Haas B."/>
            <person name="Abouelleil A."/>
            <person name="Alvarado L."/>
            <person name="Arachchi H.M."/>
            <person name="Berlin A."/>
            <person name="Chapman S.B."/>
            <person name="Gearin G."/>
            <person name="Goldberg J."/>
            <person name="Griggs A."/>
            <person name="Gujja S."/>
            <person name="Hansen M."/>
            <person name="Heiman D."/>
            <person name="Howarth C."/>
            <person name="Larimer J."/>
            <person name="Lui A."/>
            <person name="MacDonald P.J.P."/>
            <person name="McCowen C."/>
            <person name="Montmayeur A."/>
            <person name="Murphy C."/>
            <person name="Neiman D."/>
            <person name="Pearson M."/>
            <person name="Priest M."/>
            <person name="Roberts A."/>
            <person name="Saif S."/>
            <person name="Shea T."/>
            <person name="Sisk P."/>
            <person name="Stolte C."/>
            <person name="Sykes S."/>
            <person name="Wortman J."/>
            <person name="Nusbaum C."/>
            <person name="Birren B."/>
        </authorList>
    </citation>
    <scope>NUCLEOTIDE SEQUENCE [LARGE SCALE GENOMIC DNA]</scope>
    <source>
        <strain evidence="1 2">F0424</strain>
    </source>
</reference>
<proteinExistence type="predicted"/>
<evidence type="ECO:0000313" key="2">
    <source>
        <dbReference type="Proteomes" id="UP000006415"/>
    </source>
</evidence>
<comment type="caution">
    <text evidence="1">The sequence shown here is derived from an EMBL/GenBank/DDBJ whole genome shotgun (WGS) entry which is preliminary data.</text>
</comment>
<accession>J0WZX3</accession>
<protein>
    <submittedName>
        <fullName evidence="1">Uncharacterized protein</fullName>
    </submittedName>
</protein>
<dbReference type="AlphaFoldDB" id="J0WZX3"/>